<dbReference type="InterPro" id="IPR002347">
    <property type="entry name" value="SDR_fam"/>
</dbReference>
<dbReference type="PANTHER" id="PTHR45458:SF1">
    <property type="entry name" value="SHORT CHAIN DEHYDROGENASE"/>
    <property type="match status" value="1"/>
</dbReference>
<dbReference type="PANTHER" id="PTHR45458">
    <property type="entry name" value="SHORT-CHAIN DEHYDROGENASE/REDUCTASE SDR"/>
    <property type="match status" value="1"/>
</dbReference>
<accession>A0A6L5QIY0</accession>
<gene>
    <name evidence="1" type="ORF">GJ697_15425</name>
</gene>
<organism evidence="1 2">
    <name type="scientific">Duganella alba</name>
    <dbReference type="NCBI Taxonomy" id="2666081"/>
    <lineage>
        <taxon>Bacteria</taxon>
        <taxon>Pseudomonadati</taxon>
        <taxon>Pseudomonadota</taxon>
        <taxon>Betaproteobacteria</taxon>
        <taxon>Burkholderiales</taxon>
        <taxon>Oxalobacteraceae</taxon>
        <taxon>Telluria group</taxon>
        <taxon>Duganella</taxon>
    </lineage>
</organism>
<dbReference type="InterPro" id="IPR036291">
    <property type="entry name" value="NAD(P)-bd_dom_sf"/>
</dbReference>
<name>A0A6L5QIY0_9BURK</name>
<dbReference type="InterPro" id="IPR052184">
    <property type="entry name" value="SDR_enzymes"/>
</dbReference>
<dbReference type="SUPFAM" id="SSF51735">
    <property type="entry name" value="NAD(P)-binding Rossmann-fold domains"/>
    <property type="match status" value="1"/>
</dbReference>
<comment type="caution">
    <text evidence="1">The sequence shown here is derived from an EMBL/GenBank/DDBJ whole genome shotgun (WGS) entry which is preliminary data.</text>
</comment>
<reference evidence="1 2" key="1">
    <citation type="submission" date="2019-11" db="EMBL/GenBank/DDBJ databases">
        <title>Novel species isolated from a subtropical stream in China.</title>
        <authorList>
            <person name="Lu H."/>
        </authorList>
    </citation>
    <scope>NUCLEOTIDE SEQUENCE [LARGE SCALE GENOMIC DNA]</scope>
    <source>
        <strain evidence="1 2">FT25W</strain>
    </source>
</reference>
<sequence>MPTALVIGASRGIGLELVRQYRSDGWRVIATARKQEDCDALAALGAEPHKLDVNNVEAVAGVGWKLDGEELDVAILNAGVYGPRHDGFPSQADFDSVMHTNVLAAMRLLPVIAPLVCASRGNGKLAVLSSRMGSLSERTSPAGSLYRASKAALNSVLIDTALTFGKQGATCIAFHPGWVRTDMGGAGADLSVEESANGIRATLAALPASDQAVYQTYDGETIGW</sequence>
<evidence type="ECO:0000313" key="2">
    <source>
        <dbReference type="Proteomes" id="UP000481037"/>
    </source>
</evidence>
<dbReference type="EMBL" id="WKJM01000012">
    <property type="protein sequence ID" value="MRX09232.1"/>
    <property type="molecule type" value="Genomic_DNA"/>
</dbReference>
<evidence type="ECO:0000313" key="1">
    <source>
        <dbReference type="EMBL" id="MRX09232.1"/>
    </source>
</evidence>
<proteinExistence type="predicted"/>
<dbReference type="PRINTS" id="PR00081">
    <property type="entry name" value="GDHRDH"/>
</dbReference>
<dbReference type="RefSeq" id="WP_154365505.1">
    <property type="nucleotide sequence ID" value="NZ_WKJM01000012.1"/>
</dbReference>
<dbReference type="Proteomes" id="UP000481037">
    <property type="component" value="Unassembled WGS sequence"/>
</dbReference>
<protein>
    <submittedName>
        <fullName evidence="1">SDR family oxidoreductase</fullName>
    </submittedName>
</protein>
<dbReference type="CDD" id="cd05325">
    <property type="entry name" value="carb_red_sniffer_like_SDR_c"/>
    <property type="match status" value="1"/>
</dbReference>
<keyword evidence="2" id="KW-1185">Reference proteome</keyword>
<dbReference type="AlphaFoldDB" id="A0A6L5QIY0"/>
<dbReference type="Pfam" id="PF00106">
    <property type="entry name" value="adh_short"/>
    <property type="match status" value="1"/>
</dbReference>
<dbReference type="Gene3D" id="3.40.50.720">
    <property type="entry name" value="NAD(P)-binding Rossmann-like Domain"/>
    <property type="match status" value="1"/>
</dbReference>
<dbReference type="GO" id="GO:0016616">
    <property type="term" value="F:oxidoreductase activity, acting on the CH-OH group of donors, NAD or NADP as acceptor"/>
    <property type="evidence" value="ECO:0007669"/>
    <property type="project" value="TreeGrafter"/>
</dbReference>
<dbReference type="NCBIfam" id="NF005403">
    <property type="entry name" value="PRK06953.1"/>
    <property type="match status" value="1"/>
</dbReference>